<evidence type="ECO:0000256" key="2">
    <source>
        <dbReference type="ARBA" id="ARBA00023125"/>
    </source>
</evidence>
<dbReference type="SUPFAM" id="SSF46785">
    <property type="entry name" value="Winged helix' DNA-binding domain"/>
    <property type="match status" value="1"/>
</dbReference>
<keyword evidence="2 4" id="KW-0238">DNA-binding</keyword>
<dbReference type="GO" id="GO:0003700">
    <property type="term" value="F:DNA-binding transcription factor activity"/>
    <property type="evidence" value="ECO:0007669"/>
    <property type="project" value="InterPro"/>
</dbReference>
<keyword evidence="3" id="KW-0804">Transcription</keyword>
<dbReference type="Proteomes" id="UP000182944">
    <property type="component" value="Unassembled WGS sequence"/>
</dbReference>
<dbReference type="Gene3D" id="1.10.10.10">
    <property type="entry name" value="Winged helix-like DNA-binding domain superfamily/Winged helix DNA-binding domain"/>
    <property type="match status" value="1"/>
</dbReference>
<dbReference type="RefSeq" id="WP_052171982.1">
    <property type="nucleotide sequence ID" value="NZ_CP051542.1"/>
</dbReference>
<evidence type="ECO:0000256" key="1">
    <source>
        <dbReference type="ARBA" id="ARBA00023015"/>
    </source>
</evidence>
<evidence type="ECO:0000256" key="3">
    <source>
        <dbReference type="ARBA" id="ARBA00023163"/>
    </source>
</evidence>
<evidence type="ECO:0000313" key="5">
    <source>
        <dbReference type="Proteomes" id="UP000182944"/>
    </source>
</evidence>
<keyword evidence="5" id="KW-1185">Reference proteome</keyword>
<keyword evidence="1" id="KW-0805">Transcription regulation</keyword>
<gene>
    <name evidence="4" type="ORF">SAMN05444276_101976</name>
</gene>
<dbReference type="PANTHER" id="PTHR33164:SF102">
    <property type="entry name" value="TRANSCRIPTIONAL REGULATORY PROTEIN"/>
    <property type="match status" value="1"/>
</dbReference>
<proteinExistence type="predicted"/>
<dbReference type="Pfam" id="PF13463">
    <property type="entry name" value="HTH_27"/>
    <property type="match status" value="1"/>
</dbReference>
<dbReference type="PROSITE" id="PS50995">
    <property type="entry name" value="HTH_MARR_2"/>
    <property type="match status" value="1"/>
</dbReference>
<dbReference type="InterPro" id="IPR023187">
    <property type="entry name" value="Tscrpt_reg_MarR-type_CS"/>
</dbReference>
<name>A0A1H2TJE3_9RHOB</name>
<dbReference type="GO" id="GO:0003677">
    <property type="term" value="F:DNA binding"/>
    <property type="evidence" value="ECO:0007669"/>
    <property type="project" value="UniProtKB-KW"/>
</dbReference>
<dbReference type="InterPro" id="IPR039422">
    <property type="entry name" value="MarR/SlyA-like"/>
</dbReference>
<dbReference type="OrthoDB" id="9793286at2"/>
<dbReference type="PANTHER" id="PTHR33164">
    <property type="entry name" value="TRANSCRIPTIONAL REGULATOR, MARR FAMILY"/>
    <property type="match status" value="1"/>
</dbReference>
<dbReference type="InterPro" id="IPR000835">
    <property type="entry name" value="HTH_MarR-typ"/>
</dbReference>
<dbReference type="InterPro" id="IPR036390">
    <property type="entry name" value="WH_DNA-bd_sf"/>
</dbReference>
<dbReference type="InterPro" id="IPR036388">
    <property type="entry name" value="WH-like_DNA-bd_sf"/>
</dbReference>
<sequence>MTRFATLRQTDTAAPFAALGPRLAAPEAAAPDRLGVYLETLQILDRLHRLMLDLVKDEFERLGQTDLTPVQALLIYNLGDAEVSAGELRSRGMYQGSNVSYNLKKLVQMGYVHHQRSDMDRRSVRVRLTPQGEAVRGMIYRMFARHAAGLAASGVLDDPPLEQVNPQLRRVERFWSEQIRYIY</sequence>
<reference evidence="5" key="1">
    <citation type="submission" date="2016-10" db="EMBL/GenBank/DDBJ databases">
        <authorList>
            <person name="Varghese N."/>
            <person name="Submissions S."/>
        </authorList>
    </citation>
    <scope>NUCLEOTIDE SEQUENCE [LARGE SCALE GENOMIC DNA]</scope>
    <source>
        <strain evidence="5">DSM 29303</strain>
    </source>
</reference>
<dbReference type="SMART" id="SM00347">
    <property type="entry name" value="HTH_MARR"/>
    <property type="match status" value="1"/>
</dbReference>
<dbReference type="EMBL" id="FNNA01000001">
    <property type="protein sequence ID" value="SDW43992.1"/>
    <property type="molecule type" value="Genomic_DNA"/>
</dbReference>
<dbReference type="STRING" id="1545044.SAMN05444276_101976"/>
<evidence type="ECO:0000313" key="4">
    <source>
        <dbReference type="EMBL" id="SDW43992.1"/>
    </source>
</evidence>
<dbReference type="AlphaFoldDB" id="A0A1H2TJE3"/>
<dbReference type="GO" id="GO:0006950">
    <property type="term" value="P:response to stress"/>
    <property type="evidence" value="ECO:0007669"/>
    <property type="project" value="TreeGrafter"/>
</dbReference>
<accession>A0A1H2TJE3</accession>
<protein>
    <submittedName>
        <fullName evidence="4">DNA-binding transcriptional regulator, MarR family</fullName>
    </submittedName>
</protein>
<dbReference type="PROSITE" id="PS01117">
    <property type="entry name" value="HTH_MARR_1"/>
    <property type="match status" value="1"/>
</dbReference>
<organism evidence="4 5">
    <name type="scientific">Paracoccus sanguinis</name>
    <dbReference type="NCBI Taxonomy" id="1545044"/>
    <lineage>
        <taxon>Bacteria</taxon>
        <taxon>Pseudomonadati</taxon>
        <taxon>Pseudomonadota</taxon>
        <taxon>Alphaproteobacteria</taxon>
        <taxon>Rhodobacterales</taxon>
        <taxon>Paracoccaceae</taxon>
        <taxon>Paracoccus</taxon>
    </lineage>
</organism>